<dbReference type="Ensembl" id="ENSOMYT00000066932.2">
    <property type="protein sequence ID" value="ENSOMYP00000061476.1"/>
    <property type="gene ID" value="ENSOMYG00000028417.2"/>
</dbReference>
<dbReference type="PANTHER" id="PTHR46202">
    <property type="entry name" value="DNA EXCISION REPAIR PROTEIN ERCC-8"/>
    <property type="match status" value="1"/>
</dbReference>
<dbReference type="GO" id="GO:0043161">
    <property type="term" value="P:proteasome-mediated ubiquitin-dependent protein catabolic process"/>
    <property type="evidence" value="ECO:0007669"/>
    <property type="project" value="TreeGrafter"/>
</dbReference>
<dbReference type="InterPro" id="IPR015943">
    <property type="entry name" value="WD40/YVTN_repeat-like_dom_sf"/>
</dbReference>
<accession>A0A8C7VZ25</accession>
<keyword evidence="2" id="KW-1185">Reference proteome</keyword>
<protein>
    <submittedName>
        <fullName evidence="1">Uncharacterized protein</fullName>
    </submittedName>
</protein>
<reference evidence="1" key="3">
    <citation type="submission" date="2025-09" db="UniProtKB">
        <authorList>
            <consortium name="Ensembl"/>
        </authorList>
    </citation>
    <scope>IDENTIFICATION</scope>
</reference>
<dbReference type="GO" id="GO:0031464">
    <property type="term" value="C:Cul4A-RING E3 ubiquitin ligase complex"/>
    <property type="evidence" value="ECO:0007669"/>
    <property type="project" value="TreeGrafter"/>
</dbReference>
<dbReference type="AlphaFoldDB" id="A0A8C7VZ25"/>
<sequence length="163" mass="18355">MLGFLTARQAGLDDTLCLRRTESTMRGKVASNLQQLNMDMCCLGSTSLESWCCWNMLSRGADGVIVVFDLDNKSRKPQYPCKAVCTVDSCVWLTYLMNNSEDIKTMKLHIWNHVTTKFEGNVYCHHMSPISRKHSLIAVGTKDQKVQFCDLKSGSCHILATAR</sequence>
<organism evidence="1 2">
    <name type="scientific">Oncorhynchus mykiss</name>
    <name type="common">Rainbow trout</name>
    <name type="synonym">Salmo gairdneri</name>
    <dbReference type="NCBI Taxonomy" id="8022"/>
    <lineage>
        <taxon>Eukaryota</taxon>
        <taxon>Metazoa</taxon>
        <taxon>Chordata</taxon>
        <taxon>Craniata</taxon>
        <taxon>Vertebrata</taxon>
        <taxon>Euteleostomi</taxon>
        <taxon>Actinopterygii</taxon>
        <taxon>Neopterygii</taxon>
        <taxon>Teleostei</taxon>
        <taxon>Protacanthopterygii</taxon>
        <taxon>Salmoniformes</taxon>
        <taxon>Salmonidae</taxon>
        <taxon>Salmoninae</taxon>
        <taxon>Oncorhynchus</taxon>
    </lineage>
</organism>
<dbReference type="GO" id="GO:0006283">
    <property type="term" value="P:transcription-coupled nucleotide-excision repair"/>
    <property type="evidence" value="ECO:0007669"/>
    <property type="project" value="InterPro"/>
</dbReference>
<dbReference type="GeneTree" id="ENSGT01030000236259"/>
<dbReference type="PANTHER" id="PTHR46202:SF1">
    <property type="entry name" value="DNA EXCISION REPAIR PROTEIN ERCC-8"/>
    <property type="match status" value="1"/>
</dbReference>
<dbReference type="GO" id="GO:0000209">
    <property type="term" value="P:protein polyubiquitination"/>
    <property type="evidence" value="ECO:0007669"/>
    <property type="project" value="TreeGrafter"/>
</dbReference>
<reference evidence="1" key="1">
    <citation type="submission" date="2020-07" db="EMBL/GenBank/DDBJ databases">
        <title>A long reads based de novo assembly of the rainbow trout Arlee double haploid line genome.</title>
        <authorList>
            <person name="Gao G."/>
            <person name="Palti Y."/>
        </authorList>
    </citation>
    <scope>NUCLEOTIDE SEQUENCE [LARGE SCALE GENOMIC DNA]</scope>
</reference>
<dbReference type="GO" id="GO:0000109">
    <property type="term" value="C:nucleotide-excision repair complex"/>
    <property type="evidence" value="ECO:0007669"/>
    <property type="project" value="TreeGrafter"/>
</dbReference>
<dbReference type="Gene3D" id="2.130.10.10">
    <property type="entry name" value="YVTN repeat-like/Quinoprotein amine dehydrogenase"/>
    <property type="match status" value="1"/>
</dbReference>
<proteinExistence type="predicted"/>
<name>A0A8C7VZ25_ONCMY</name>
<dbReference type="Proteomes" id="UP000694395">
    <property type="component" value="Chromosome 6"/>
</dbReference>
<dbReference type="InterPro" id="IPR042238">
    <property type="entry name" value="Rad28/ERCC8/Ckn1/ATCSA-1"/>
</dbReference>
<reference evidence="1" key="2">
    <citation type="submission" date="2025-08" db="UniProtKB">
        <authorList>
            <consortium name="Ensembl"/>
        </authorList>
    </citation>
    <scope>IDENTIFICATION</scope>
</reference>
<dbReference type="SUPFAM" id="SSF50978">
    <property type="entry name" value="WD40 repeat-like"/>
    <property type="match status" value="1"/>
</dbReference>
<dbReference type="InterPro" id="IPR036322">
    <property type="entry name" value="WD40_repeat_dom_sf"/>
</dbReference>
<evidence type="ECO:0000313" key="2">
    <source>
        <dbReference type="Proteomes" id="UP000694395"/>
    </source>
</evidence>
<evidence type="ECO:0000313" key="1">
    <source>
        <dbReference type="Ensembl" id="ENSOMYP00000061476.1"/>
    </source>
</evidence>